<feature type="non-terminal residue" evidence="2">
    <location>
        <position position="1"/>
    </location>
</feature>
<sequence>VSVKIDEGKGDEKKYTTMDIFLVKVGRIATGHPYKILMISTIIIALSIAGAMKIRFSHDILRWFPKNNFVRIATEKIDKELRGSISLEIIVDTGKENGLYDLDILNRMEETAAYMETLEVGKIFVGKAWSLTTILKETNRALNENRKEFYTIPQDKKLIAQELLLFENSGSDDIEDFTDSQFSKARLTIKLPFEDAIAYSNFLDVVNEHFQQNYPDVKITTTGMTALLFRTVTNAIASMARSYIYALIVITILMILLIGRLRIGLLSM</sequence>
<keyword evidence="1" id="KW-1133">Transmembrane helix</keyword>
<protein>
    <recommendedName>
        <fullName evidence="3">Membrane transport protein MMPL domain-containing protein</fullName>
    </recommendedName>
</protein>
<dbReference type="PANTHER" id="PTHR33406">
    <property type="entry name" value="MEMBRANE PROTEIN MJ1562-RELATED"/>
    <property type="match status" value="1"/>
</dbReference>
<keyword evidence="1" id="KW-0472">Membrane</keyword>
<evidence type="ECO:0000313" key="2">
    <source>
        <dbReference type="EMBL" id="GAG09659.1"/>
    </source>
</evidence>
<organism evidence="2">
    <name type="scientific">marine sediment metagenome</name>
    <dbReference type="NCBI Taxonomy" id="412755"/>
    <lineage>
        <taxon>unclassified sequences</taxon>
        <taxon>metagenomes</taxon>
        <taxon>ecological metagenomes</taxon>
    </lineage>
</organism>
<name>X0UUW6_9ZZZZ</name>
<keyword evidence="1" id="KW-0812">Transmembrane</keyword>
<dbReference type="AlphaFoldDB" id="X0UUW6"/>
<proteinExistence type="predicted"/>
<feature type="transmembrane region" description="Helical" evidence="1">
    <location>
        <begin position="243"/>
        <end position="263"/>
    </location>
</feature>
<reference evidence="2" key="1">
    <citation type="journal article" date="2014" name="Front. Microbiol.">
        <title>High frequency of phylogenetically diverse reductive dehalogenase-homologous genes in deep subseafloor sedimentary metagenomes.</title>
        <authorList>
            <person name="Kawai M."/>
            <person name="Futagami T."/>
            <person name="Toyoda A."/>
            <person name="Takaki Y."/>
            <person name="Nishi S."/>
            <person name="Hori S."/>
            <person name="Arai W."/>
            <person name="Tsubouchi T."/>
            <person name="Morono Y."/>
            <person name="Uchiyama I."/>
            <person name="Ito T."/>
            <person name="Fujiyama A."/>
            <person name="Inagaki F."/>
            <person name="Takami H."/>
        </authorList>
    </citation>
    <scope>NUCLEOTIDE SEQUENCE</scope>
    <source>
        <strain evidence="2">Expedition CK06-06</strain>
    </source>
</reference>
<dbReference type="InterPro" id="IPR050545">
    <property type="entry name" value="Mycobact_MmpL"/>
</dbReference>
<dbReference type="GO" id="GO:0005886">
    <property type="term" value="C:plasma membrane"/>
    <property type="evidence" value="ECO:0007669"/>
    <property type="project" value="TreeGrafter"/>
</dbReference>
<gene>
    <name evidence="2" type="ORF">S01H1_39021</name>
</gene>
<feature type="transmembrane region" description="Helical" evidence="1">
    <location>
        <begin position="36"/>
        <end position="56"/>
    </location>
</feature>
<dbReference type="EMBL" id="BARS01024586">
    <property type="protein sequence ID" value="GAG09659.1"/>
    <property type="molecule type" value="Genomic_DNA"/>
</dbReference>
<comment type="caution">
    <text evidence="2">The sequence shown here is derived from an EMBL/GenBank/DDBJ whole genome shotgun (WGS) entry which is preliminary data.</text>
</comment>
<evidence type="ECO:0008006" key="3">
    <source>
        <dbReference type="Google" id="ProtNLM"/>
    </source>
</evidence>
<evidence type="ECO:0000256" key="1">
    <source>
        <dbReference type="SAM" id="Phobius"/>
    </source>
</evidence>
<accession>X0UUW6</accession>
<dbReference type="PANTHER" id="PTHR33406:SF12">
    <property type="entry name" value="BLR2997 PROTEIN"/>
    <property type="match status" value="1"/>
</dbReference>
<feature type="non-terminal residue" evidence="2">
    <location>
        <position position="268"/>
    </location>
</feature>